<keyword evidence="1" id="KW-0648">Protein biosynthesis</keyword>
<dbReference type="InterPro" id="IPR023323">
    <property type="entry name" value="Tex-like_dom_sf"/>
</dbReference>
<name>A0A170UQW7_TRIIF</name>
<dbReference type="GO" id="GO:0003746">
    <property type="term" value="F:translation elongation factor activity"/>
    <property type="evidence" value="ECO:0007669"/>
    <property type="project" value="UniProtKB-KW"/>
</dbReference>
<protein>
    <submittedName>
        <fullName evidence="1">Transcription elongation factor spt6</fullName>
    </submittedName>
</protein>
<dbReference type="GO" id="GO:0031491">
    <property type="term" value="F:nucleosome binding"/>
    <property type="evidence" value="ECO:0007669"/>
    <property type="project" value="TreeGrafter"/>
</dbReference>
<dbReference type="GO" id="GO:0008023">
    <property type="term" value="C:transcription elongation factor complex"/>
    <property type="evidence" value="ECO:0007669"/>
    <property type="project" value="TreeGrafter"/>
</dbReference>
<dbReference type="PANTHER" id="PTHR10145:SF6">
    <property type="entry name" value="TRANSCRIPTION ELONGATION FACTOR SPT6"/>
    <property type="match status" value="1"/>
</dbReference>
<keyword evidence="1" id="KW-0251">Elongation factor</keyword>
<dbReference type="GO" id="GO:0042393">
    <property type="term" value="F:histone binding"/>
    <property type="evidence" value="ECO:0007669"/>
    <property type="project" value="TreeGrafter"/>
</dbReference>
<evidence type="ECO:0000313" key="1">
    <source>
        <dbReference type="EMBL" id="JAR96038.1"/>
    </source>
</evidence>
<reference evidence="1" key="1">
    <citation type="submission" date="2016-04" db="EMBL/GenBank/DDBJ databases">
        <authorList>
            <person name="Calderon-Fernandez G.M.Sr."/>
        </authorList>
    </citation>
    <scope>NUCLEOTIDE SEQUENCE</scope>
    <source>
        <strain evidence="1">Int1</strain>
        <tissue evidence="1">Integument</tissue>
    </source>
</reference>
<sequence length="47" mass="5349">MPLEVAKEYCSPKFSTPEDVLKAGQFMVATQLARDPLVRSCMRDYIL</sequence>
<accession>A0A170UQW7</accession>
<dbReference type="GO" id="GO:0034728">
    <property type="term" value="P:nucleosome organization"/>
    <property type="evidence" value="ECO:0007669"/>
    <property type="project" value="TreeGrafter"/>
</dbReference>
<dbReference type="Gene3D" id="1.10.3500.10">
    <property type="entry name" value="Tex N-terminal region-like"/>
    <property type="match status" value="1"/>
</dbReference>
<reference evidence="1" key="2">
    <citation type="journal article" date="2017" name="J. Med. Entomol.">
        <title>Transcriptome Analysis of the Triatoma infestans (Hemiptera: Reduviidae) Integument.</title>
        <authorList>
            <person name="Calderon-Fernandez G.M."/>
            <person name="Moriconi D.E."/>
            <person name="Dulbecco A.B."/>
            <person name="Juarez M.P."/>
        </authorList>
    </citation>
    <scope>NUCLEOTIDE SEQUENCE</scope>
    <source>
        <strain evidence="1">Int1</strain>
        <tissue evidence="1">Integument</tissue>
    </source>
</reference>
<dbReference type="InterPro" id="IPR017072">
    <property type="entry name" value="TF_Spt6"/>
</dbReference>
<dbReference type="EMBL" id="GEMB01007339">
    <property type="protein sequence ID" value="JAR96038.1"/>
    <property type="molecule type" value="Transcribed_RNA"/>
</dbReference>
<dbReference type="PANTHER" id="PTHR10145">
    <property type="entry name" value="TRANSCRIPTION ELONGATION FACTOR SPT6"/>
    <property type="match status" value="1"/>
</dbReference>
<dbReference type="AlphaFoldDB" id="A0A170UQW7"/>
<dbReference type="GO" id="GO:0140673">
    <property type="term" value="P:transcription elongation-coupled chromatin remodeling"/>
    <property type="evidence" value="ECO:0007669"/>
    <property type="project" value="InterPro"/>
</dbReference>
<organism evidence="1">
    <name type="scientific">Triatoma infestans</name>
    <name type="common">Assassin bug</name>
    <dbReference type="NCBI Taxonomy" id="30076"/>
    <lineage>
        <taxon>Eukaryota</taxon>
        <taxon>Metazoa</taxon>
        <taxon>Ecdysozoa</taxon>
        <taxon>Arthropoda</taxon>
        <taxon>Hexapoda</taxon>
        <taxon>Insecta</taxon>
        <taxon>Pterygota</taxon>
        <taxon>Neoptera</taxon>
        <taxon>Paraneoptera</taxon>
        <taxon>Hemiptera</taxon>
        <taxon>Heteroptera</taxon>
        <taxon>Panheteroptera</taxon>
        <taxon>Cimicomorpha</taxon>
        <taxon>Reduviidae</taxon>
        <taxon>Triatominae</taxon>
        <taxon>Triatoma</taxon>
    </lineage>
</organism>
<proteinExistence type="predicted"/>